<evidence type="ECO:0000313" key="5">
    <source>
        <dbReference type="EMBL" id="MBX67678.1"/>
    </source>
</evidence>
<dbReference type="NCBIfam" id="TIGR00030">
    <property type="entry name" value="S21p"/>
    <property type="match status" value="1"/>
</dbReference>
<keyword evidence="3" id="KW-0687">Ribonucleoprotein</keyword>
<evidence type="ECO:0000256" key="4">
    <source>
        <dbReference type="SAM" id="MobiDB-lite"/>
    </source>
</evidence>
<dbReference type="HAMAP" id="MF_00358">
    <property type="entry name" value="Ribosomal_bS21"/>
    <property type="match status" value="1"/>
</dbReference>
<keyword evidence="2" id="KW-0689">Ribosomal protein</keyword>
<dbReference type="GO" id="GO:0006412">
    <property type="term" value="P:translation"/>
    <property type="evidence" value="ECO:0007669"/>
    <property type="project" value="InterPro"/>
</dbReference>
<name>A0A2P2QL21_RHIMU</name>
<evidence type="ECO:0000256" key="1">
    <source>
        <dbReference type="ARBA" id="ARBA00006640"/>
    </source>
</evidence>
<evidence type="ECO:0000256" key="3">
    <source>
        <dbReference type="ARBA" id="ARBA00023274"/>
    </source>
</evidence>
<reference evidence="5" key="1">
    <citation type="submission" date="2018-02" db="EMBL/GenBank/DDBJ databases">
        <title>Rhizophora mucronata_Transcriptome.</title>
        <authorList>
            <person name="Meera S.P."/>
            <person name="Sreeshan A."/>
            <person name="Augustine A."/>
        </authorList>
    </citation>
    <scope>NUCLEOTIDE SEQUENCE</scope>
    <source>
        <tissue evidence="5">Leaf</tissue>
    </source>
</reference>
<evidence type="ECO:0000256" key="2">
    <source>
        <dbReference type="ARBA" id="ARBA00022980"/>
    </source>
</evidence>
<feature type="compositionally biased region" description="Basic residues" evidence="4">
    <location>
        <begin position="149"/>
        <end position="167"/>
    </location>
</feature>
<dbReference type="InterPro" id="IPR038380">
    <property type="entry name" value="Ribosomal_bS21_sf"/>
</dbReference>
<dbReference type="GO" id="GO:1990904">
    <property type="term" value="C:ribonucleoprotein complex"/>
    <property type="evidence" value="ECO:0007669"/>
    <property type="project" value="UniProtKB-KW"/>
</dbReference>
<organism evidence="5">
    <name type="scientific">Rhizophora mucronata</name>
    <name type="common">Asiatic mangrove</name>
    <dbReference type="NCBI Taxonomy" id="61149"/>
    <lineage>
        <taxon>Eukaryota</taxon>
        <taxon>Viridiplantae</taxon>
        <taxon>Streptophyta</taxon>
        <taxon>Embryophyta</taxon>
        <taxon>Tracheophyta</taxon>
        <taxon>Spermatophyta</taxon>
        <taxon>Magnoliopsida</taxon>
        <taxon>eudicotyledons</taxon>
        <taxon>Gunneridae</taxon>
        <taxon>Pentapetalae</taxon>
        <taxon>rosids</taxon>
        <taxon>fabids</taxon>
        <taxon>Malpighiales</taxon>
        <taxon>Rhizophoraceae</taxon>
        <taxon>Rhizophora</taxon>
    </lineage>
</organism>
<comment type="similarity">
    <text evidence="1">Belongs to the bacterial ribosomal protein bS21 family.</text>
</comment>
<dbReference type="PRINTS" id="PR00976">
    <property type="entry name" value="RIBOSOMALS21"/>
</dbReference>
<feature type="region of interest" description="Disordered" evidence="4">
    <location>
        <begin position="144"/>
        <end position="200"/>
    </location>
</feature>
<dbReference type="PANTHER" id="PTHR21109">
    <property type="entry name" value="MITOCHONDRIAL 28S RIBOSOMAL PROTEIN S21"/>
    <property type="match status" value="1"/>
</dbReference>
<dbReference type="Gene3D" id="1.20.5.1150">
    <property type="entry name" value="Ribosomal protein S8"/>
    <property type="match status" value="1"/>
</dbReference>
<dbReference type="PANTHER" id="PTHR21109:SF12">
    <property type="entry name" value="RIBOSOMAL PROTEIN S21-RELATED"/>
    <property type="match status" value="1"/>
</dbReference>
<dbReference type="GO" id="GO:0005840">
    <property type="term" value="C:ribosome"/>
    <property type="evidence" value="ECO:0007669"/>
    <property type="project" value="UniProtKB-KW"/>
</dbReference>
<protein>
    <recommendedName>
        <fullName evidence="6">30S ribosomal protein S21</fullName>
    </recommendedName>
</protein>
<sequence>MAAHSLFNFSTFLSSKLTPVRPAAAAHTFLPSSQKLRLSKLPHSGWAPLVATTVTIPTTDVEPTLSFSPFSSCKTATDNHYGDVLPIVCPSLAYANTLHYKSGYFNVQINVEENEPEDRVINRFRRAVVRARILQDCRRRRFFESTQDKKKRKVRDAARRNRKRRPQPRAQGKQEAPKKREDDVDEDDNWDLPEGDIPYC</sequence>
<feature type="compositionally biased region" description="Acidic residues" evidence="4">
    <location>
        <begin position="183"/>
        <end position="194"/>
    </location>
</feature>
<dbReference type="EMBL" id="GGEC01087194">
    <property type="protein sequence ID" value="MBX67678.1"/>
    <property type="molecule type" value="Transcribed_RNA"/>
</dbReference>
<evidence type="ECO:0008006" key="6">
    <source>
        <dbReference type="Google" id="ProtNLM"/>
    </source>
</evidence>
<proteinExistence type="inferred from homology"/>
<dbReference type="Pfam" id="PF01165">
    <property type="entry name" value="Ribosomal_S21"/>
    <property type="match status" value="1"/>
</dbReference>
<dbReference type="InterPro" id="IPR001911">
    <property type="entry name" value="Ribosomal_bS21"/>
</dbReference>
<accession>A0A2P2QL21</accession>
<dbReference type="AlphaFoldDB" id="A0A2P2QL21"/>
<dbReference type="GO" id="GO:0003735">
    <property type="term" value="F:structural constituent of ribosome"/>
    <property type="evidence" value="ECO:0007669"/>
    <property type="project" value="InterPro"/>
</dbReference>